<protein>
    <submittedName>
        <fullName evidence="1">Carboxypeptidase regulatory-like domain-containing protein</fullName>
    </submittedName>
</protein>
<keyword evidence="2" id="KW-1185">Reference proteome</keyword>
<gene>
    <name evidence="1" type="ORF">H8S67_06825</name>
</gene>
<name>A0ABR7C9B4_9BACE</name>
<reference evidence="1 2" key="1">
    <citation type="submission" date="2020-08" db="EMBL/GenBank/DDBJ databases">
        <title>Genome public.</title>
        <authorList>
            <person name="Liu C."/>
            <person name="Sun Q."/>
        </authorList>
    </citation>
    <scope>NUCLEOTIDE SEQUENCE [LARGE SCALE GENOMIC DNA]</scope>
    <source>
        <strain evidence="1 2">M27</strain>
    </source>
</reference>
<accession>A0ABR7C9B4</accession>
<dbReference type="EMBL" id="JACOOE010000002">
    <property type="protein sequence ID" value="MBC5604382.1"/>
    <property type="molecule type" value="Genomic_DNA"/>
</dbReference>
<organism evidence="1 2">
    <name type="scientific">Bacteroides difficilis</name>
    <dbReference type="NCBI Taxonomy" id="2763021"/>
    <lineage>
        <taxon>Bacteria</taxon>
        <taxon>Pseudomonadati</taxon>
        <taxon>Bacteroidota</taxon>
        <taxon>Bacteroidia</taxon>
        <taxon>Bacteroidales</taxon>
        <taxon>Bacteroidaceae</taxon>
        <taxon>Bacteroides</taxon>
    </lineage>
</organism>
<evidence type="ECO:0000313" key="1">
    <source>
        <dbReference type="EMBL" id="MBC5604382.1"/>
    </source>
</evidence>
<proteinExistence type="predicted"/>
<evidence type="ECO:0000313" key="2">
    <source>
        <dbReference type="Proteomes" id="UP000600600"/>
    </source>
</evidence>
<dbReference type="PROSITE" id="PS51257">
    <property type="entry name" value="PROKAR_LIPOPROTEIN"/>
    <property type="match status" value="1"/>
</dbReference>
<dbReference type="Pfam" id="PF13620">
    <property type="entry name" value="CarboxypepD_reg"/>
    <property type="match status" value="1"/>
</dbReference>
<dbReference type="SUPFAM" id="SSF49452">
    <property type="entry name" value="Starch-binding domain-like"/>
    <property type="match status" value="1"/>
</dbReference>
<comment type="caution">
    <text evidence="1">The sequence shown here is derived from an EMBL/GenBank/DDBJ whole genome shotgun (WGS) entry which is preliminary data.</text>
</comment>
<dbReference type="Proteomes" id="UP000600600">
    <property type="component" value="Unassembled WGS sequence"/>
</dbReference>
<dbReference type="InterPro" id="IPR013784">
    <property type="entry name" value="Carb-bd-like_fold"/>
</dbReference>
<dbReference type="RefSeq" id="WP_186966881.1">
    <property type="nucleotide sequence ID" value="NZ_JACOOE010000002.1"/>
</dbReference>
<sequence>MKRFYLYILVCVFVGYSCDDMNDFEQGTLKGYVLDAVTGEGLADVDVVLEPVVAANGSVTSKSDGHFNLSRLVTGTYSVNVRKSGASIIDNVQDEITITDGCVLDKEYKLTPRVSLFDFSVDYDKNDPTRFVVHFKARGNQGNKLNYYSVMWNEYPDFKFGDLPNNQKKAVKHITSEEAEVTYEMNGLNLKRGTTYYIRVGVTHIANGGDYNHSKMIPIMFE</sequence>
<dbReference type="Gene3D" id="2.60.40.1120">
    <property type="entry name" value="Carboxypeptidase-like, regulatory domain"/>
    <property type="match status" value="1"/>
</dbReference>